<dbReference type="GO" id="GO:0071339">
    <property type="term" value="C:MLL1 complex"/>
    <property type="evidence" value="ECO:0007669"/>
    <property type="project" value="InterPro"/>
</dbReference>
<dbReference type="GO" id="GO:0044545">
    <property type="term" value="C:NSL complex"/>
    <property type="evidence" value="ECO:0007669"/>
    <property type="project" value="TreeGrafter"/>
</dbReference>
<evidence type="ECO:0000313" key="3">
    <source>
        <dbReference type="Proteomes" id="UP001293593"/>
    </source>
</evidence>
<sequence length="876" mass="96864">MVALATAASWTPEDDLLLKNAVEAGASLESLAKGAVQFSRRFTIREIQERWYSLLYDPIISEEASAWMNNVELSALSLPSKLSKFGPSKERKYSSLKRKAESVRNSYYAMRKRILNDAVNSMNLSFPTTLEHDDDAGIGVEPFSENCLPDGAAPNHYGFQGSNYDYVHCAFPENMMDGNLATSRATARTFYSDVDNPVGENFPIEQKNILKDEPQVLGDSMSFDGGVEEFGGPKELPVNSLMGDDSLASLPLSTFDQINSEPGNLCSEFDGNHVFNSPDLECGTSFNTSQLSSVPQLPMWRAGEGTQEPNVPCNALKNSVASGEAYLEELSNSLLNFTNEEELYLMDVDSKDGFDKSYYDGLSSLLLNSPDDVSPDQMSTITETEMPMASHSLNKNPSVSCHVEVDNKMVLSSSDLKATPKSNIQRPPYALAKDPRFPELTNGVIFCAFNTEDPEIPSNEDVFLPFKAPPVTLPSSFKQSSREANKPISSFVEDVGHSHRIEACRTLTTCGESHKSSHMVGSPPLPGPGTVSKVKCEFPNSHTSLPVSRGAVMDSSGSGEFPSARTSIKALVHANSKEKAADIDLAMHLDNDLANPFNETASHFSDDFRNYSHSNVSGKKMEHDLAMPVQDQRLLHAEMGPSVAESELVANPPTLDQEEQYIESDGDVPYYSDIEAMILDMDLDPDDQDLHYSEEVLKYQHEDAKRAIIRLEQSADSYMQRIIASQGALAILYDRNSKHYIKKPEVILGRATEDVPVDIDLGRGVNANKISRRQAIIKMDKVGSFYLKNLGKSSILVNNKEVHFGQSQQLSSSCLIEIRGVPFIFETNQSQVKQYLDSNGVIRLLYVKASNRVPQERTAAFRRIFPLVPCPKFYVM</sequence>
<dbReference type="Pfam" id="PF13325">
    <property type="entry name" value="MCRS_N"/>
    <property type="match status" value="1"/>
</dbReference>
<dbReference type="GO" id="GO:0045944">
    <property type="term" value="P:positive regulation of transcription by RNA polymerase II"/>
    <property type="evidence" value="ECO:0007669"/>
    <property type="project" value="TreeGrafter"/>
</dbReference>
<dbReference type="InterPro" id="IPR025999">
    <property type="entry name" value="MCRS_N"/>
</dbReference>
<evidence type="ECO:0000259" key="1">
    <source>
        <dbReference type="PROSITE" id="PS50006"/>
    </source>
</evidence>
<dbReference type="Proteomes" id="UP001293593">
    <property type="component" value="Unassembled WGS sequence"/>
</dbReference>
<keyword evidence="3" id="KW-1185">Reference proteome</keyword>
<dbReference type="InterPro" id="IPR008984">
    <property type="entry name" value="SMAD_FHA_dom_sf"/>
</dbReference>
<dbReference type="PANTHER" id="PTHR13233">
    <property type="entry name" value="MICROSPHERULE PROTEIN 1"/>
    <property type="match status" value="1"/>
</dbReference>
<name>A0AAE1MSK1_9FABA</name>
<comment type="caution">
    <text evidence="2">The sequence shown here is derived from an EMBL/GenBank/DDBJ whole genome shotgun (WGS) entry which is preliminary data.</text>
</comment>
<dbReference type="PROSITE" id="PS50006">
    <property type="entry name" value="FHA_DOMAIN"/>
    <property type="match status" value="1"/>
</dbReference>
<dbReference type="InterPro" id="IPR000253">
    <property type="entry name" value="FHA_dom"/>
</dbReference>
<accession>A0AAE1MSK1</accession>
<organism evidence="2 3">
    <name type="scientific">Acacia crassicarpa</name>
    <name type="common">northern wattle</name>
    <dbReference type="NCBI Taxonomy" id="499986"/>
    <lineage>
        <taxon>Eukaryota</taxon>
        <taxon>Viridiplantae</taxon>
        <taxon>Streptophyta</taxon>
        <taxon>Embryophyta</taxon>
        <taxon>Tracheophyta</taxon>
        <taxon>Spermatophyta</taxon>
        <taxon>Magnoliopsida</taxon>
        <taxon>eudicotyledons</taxon>
        <taxon>Gunneridae</taxon>
        <taxon>Pentapetalae</taxon>
        <taxon>rosids</taxon>
        <taxon>fabids</taxon>
        <taxon>Fabales</taxon>
        <taxon>Fabaceae</taxon>
        <taxon>Caesalpinioideae</taxon>
        <taxon>mimosoid clade</taxon>
        <taxon>Acacieae</taxon>
        <taxon>Acacia</taxon>
    </lineage>
</organism>
<dbReference type="SMART" id="SM00240">
    <property type="entry name" value="FHA"/>
    <property type="match status" value="1"/>
</dbReference>
<protein>
    <recommendedName>
        <fullName evidence="1">FHA domain-containing protein</fullName>
    </recommendedName>
</protein>
<dbReference type="GO" id="GO:0031011">
    <property type="term" value="C:Ino80 complex"/>
    <property type="evidence" value="ECO:0007669"/>
    <property type="project" value="InterPro"/>
</dbReference>
<dbReference type="AlphaFoldDB" id="A0AAE1MSK1"/>
<gene>
    <name evidence="2" type="ORF">QN277_014672</name>
</gene>
<dbReference type="PANTHER" id="PTHR13233:SF0">
    <property type="entry name" value="MICROSPHERULE PROTEIN 1"/>
    <property type="match status" value="1"/>
</dbReference>
<dbReference type="Gene3D" id="2.60.200.20">
    <property type="match status" value="1"/>
</dbReference>
<dbReference type="SUPFAM" id="SSF49879">
    <property type="entry name" value="SMAD/FHA domain"/>
    <property type="match status" value="1"/>
</dbReference>
<evidence type="ECO:0000313" key="2">
    <source>
        <dbReference type="EMBL" id="KAK4276534.1"/>
    </source>
</evidence>
<feature type="domain" description="FHA" evidence="1">
    <location>
        <begin position="746"/>
        <end position="802"/>
    </location>
</feature>
<dbReference type="Pfam" id="PF00498">
    <property type="entry name" value="FHA"/>
    <property type="match status" value="1"/>
</dbReference>
<dbReference type="EMBL" id="JAWXYG010000003">
    <property type="protein sequence ID" value="KAK4276534.1"/>
    <property type="molecule type" value="Genomic_DNA"/>
</dbReference>
<dbReference type="FunFam" id="2.60.200.20:FF:000052">
    <property type="entry name" value="Microspherule protein 1"/>
    <property type="match status" value="1"/>
</dbReference>
<reference evidence="2" key="1">
    <citation type="submission" date="2023-10" db="EMBL/GenBank/DDBJ databases">
        <title>Chromosome-level genome of the transformable northern wattle, Acacia crassicarpa.</title>
        <authorList>
            <person name="Massaro I."/>
            <person name="Sinha N.R."/>
            <person name="Poethig S."/>
            <person name="Leichty A.R."/>
        </authorList>
    </citation>
    <scope>NUCLEOTIDE SEQUENCE</scope>
    <source>
        <strain evidence="2">Acra3RX</strain>
        <tissue evidence="2">Leaf</tissue>
    </source>
</reference>
<dbReference type="CDD" id="cd22687">
    <property type="entry name" value="FHA_MCRS1"/>
    <property type="match status" value="1"/>
</dbReference>
<dbReference type="InterPro" id="IPR037912">
    <property type="entry name" value="MCRS1"/>
</dbReference>
<dbReference type="GO" id="GO:0002151">
    <property type="term" value="F:G-quadruplex RNA binding"/>
    <property type="evidence" value="ECO:0007669"/>
    <property type="project" value="InterPro"/>
</dbReference>
<proteinExistence type="predicted"/>